<reference evidence="17" key="1">
    <citation type="journal article" date="2013" name="Nat. Commun.">
        <title>Whole-genome sequencing of Oryza brachyantha reveals mechanisms underlying Oryza genome evolution.</title>
        <authorList>
            <person name="Chen J."/>
            <person name="Huang Q."/>
            <person name="Gao D."/>
            <person name="Wang J."/>
            <person name="Lang Y."/>
            <person name="Liu T."/>
            <person name="Li B."/>
            <person name="Bai Z."/>
            <person name="Luis Goicoechea J."/>
            <person name="Liang C."/>
            <person name="Chen C."/>
            <person name="Zhang W."/>
            <person name="Sun S."/>
            <person name="Liao Y."/>
            <person name="Zhang X."/>
            <person name="Yang L."/>
            <person name="Song C."/>
            <person name="Wang M."/>
            <person name="Shi J."/>
            <person name="Liu G."/>
            <person name="Liu J."/>
            <person name="Zhou H."/>
            <person name="Zhou W."/>
            <person name="Yu Q."/>
            <person name="An N."/>
            <person name="Chen Y."/>
            <person name="Cai Q."/>
            <person name="Wang B."/>
            <person name="Liu B."/>
            <person name="Min J."/>
            <person name="Huang Y."/>
            <person name="Wu H."/>
            <person name="Li Z."/>
            <person name="Zhang Y."/>
            <person name="Yin Y."/>
            <person name="Song W."/>
            <person name="Jiang J."/>
            <person name="Jackson S.A."/>
            <person name="Wing R.A."/>
            <person name="Wang J."/>
            <person name="Chen M."/>
        </authorList>
    </citation>
    <scope>NUCLEOTIDE SEQUENCE [LARGE SCALE GENOMIC DNA]</scope>
    <source>
        <strain evidence="17">cv. IRGC 101232</strain>
    </source>
</reference>
<dbReference type="GO" id="GO:0000373">
    <property type="term" value="P:Group II intron splicing"/>
    <property type="evidence" value="ECO:0007669"/>
    <property type="project" value="UniProtKB-ARBA"/>
</dbReference>
<evidence type="ECO:0000256" key="11">
    <source>
        <dbReference type="ARBA" id="ARBA00064484"/>
    </source>
</evidence>
<feature type="compositionally biased region" description="Acidic residues" evidence="15">
    <location>
        <begin position="53"/>
        <end position="63"/>
    </location>
</feature>
<evidence type="ECO:0000256" key="6">
    <source>
        <dbReference type="ARBA" id="ARBA00022884"/>
    </source>
</evidence>
<dbReference type="Pfam" id="PF01985">
    <property type="entry name" value="CRS1_YhbY"/>
    <property type="match status" value="3"/>
</dbReference>
<keyword evidence="3" id="KW-0934">Plastid</keyword>
<proteinExistence type="predicted"/>
<dbReference type="eggNOG" id="KOG4585">
    <property type="taxonomic scope" value="Eukaryota"/>
</dbReference>
<feature type="region of interest" description="Disordered" evidence="15">
    <location>
        <begin position="243"/>
        <end position="265"/>
    </location>
</feature>
<dbReference type="FunFam" id="3.30.110.60:FF:000002">
    <property type="entry name" value="CRS2-associated factor 1, chloroplastic"/>
    <property type="match status" value="2"/>
</dbReference>
<comment type="subcellular location">
    <subcellularLocation>
        <location evidence="1">Plastid</location>
        <location evidence="1">Chloroplast</location>
    </subcellularLocation>
</comment>
<feature type="region of interest" description="Disordered" evidence="15">
    <location>
        <begin position="1214"/>
        <end position="1251"/>
    </location>
</feature>
<accession>J3MWV7</accession>
<protein>
    <recommendedName>
        <fullName evidence="12">CRM-domain containing factor CFM3, chloroplastic/mitochondrial</fullName>
    </recommendedName>
    <alternativeName>
        <fullName evidence="13">Protein CRM FAMILY MEMBER 3</fullName>
    </alternativeName>
</protein>
<dbReference type="PANTHER" id="PTHR31846:SF7">
    <property type="entry name" value="CRS1 _ YHBY (CRM) DOMAIN-CONTAINING PROTEIN"/>
    <property type="match status" value="1"/>
</dbReference>
<sequence length="1558" mass="172278">MALLLPPPHALSPKPPFPSALRSSRPPREGEGARGQESGWNGSSTLQSIVDYFDFDYDYDSSDGDGGSGGAGGDREAGDGVVARAEVAEDRDDGPRPEPSYLLGSRPVSAPWMHGEEEPVKNQLVSEEEGVERDDVSEDELGLVDGDDDELSSDEDTHLSGSSDGEFSEDHAAPMANPSLMDSLVDRISPGGGFDRGPRQRSISSIVSTLRNSMEESSRNAATEWPETQDFVQELGPVLLPWEREEDKEASSGVDRPRKRSNTELAERTIPEPELRRLRDVALRMKERMRVGPGGVTQVLVESIHQKWRVDEVAKLRFEGPPSLNMKRTHDILEERTGGIVIWRSGRSVVLYRGMNYNLRCVQSYTKTAEKSGANGLNHSGYSVSSSKKPTETFDIDSFLDQLGPRYKDWSGRGPIPVDADLLPGVVHGYNTPFRLLPYKVKSTLRNKEMTALRRLARQTTPHFALGRNREHQGLAAAIVKLWEKSSIAKIAIKRGVPNTCNDRMAEELKKLTGGVLLSRNKEYIVLYRGNDFITPKVRQVLVEKQEQAITWQDEEELARLKASASISSKPKVFKNPLIAGTLAETREAKSRWGDSINDDLRKKEKNHMIIAKHTSLLRNLKRKLFLAKTKVTKAEEALAKVQEYLSPAELPTDLETVTDEERFLLRRIGLKMKAFLMLGRREVFDGTVQNMHLHWKHRELVKILVKGKSFPQVKHIAISLEAESGGVLISVDKTTKGYAIILYRGKNYKRPQILKPRNLLSRRKALARSIELQRREALNHHISSLRDKIWKLKSQLVRMKVAGEKPDAKLLQTVEDDLLKDDDKIEDEGEEAYLQTYSSDNEEEPGDEPNEYLARLPMAAEAEQPRRWAATYTKHVKQKRKAYQDGALVLHTASGNLVLLDDAGGTVECRFLRAGEEVSPGASLAFQRHLVDVGEPEPHPTCYSGPSSAAAAAPASRAVHRGGARARPSAVNSRPPRAFANPTTKGGGGGGCNDEAVASSFQEWNALYTTHLTQKAKKFHDGVVRLVQVGSHAKQIVLLDEEGEVLAIRYLKSGESVESGRKCHFPNYLIEICEVKSEKQALESDTSGKPMVQRSGEKTSKKTGSDSTSKSLKFITPQIFHDLEGSKSSNTAGSSKPHPTRIGVVDAGSSGNIMVSTDSGFKEWSALYTTQLTQKAKKYHDGVIKLVHIGSHAKQIVLLDEEGGVLGSRYLKSDVESKNPSEEAVSHTRPTNGENATDRTDDRNKSPKFVSPLKFNHFQKSRLQDTQKGKTDITVGYSTDLGRSKFSNLDDPYKRNDFQGGKSGCSNSFIRTEVEKPTFGTMDDSLRTASQILSIMRPPSEIKYPQCIPASQVHSASFGSNIACDADHSKTASNISVINSSNRTFGGNRNSGLSQCATLLRTSVQSCLNLETHNTKNSISTHHRNELSGNVLPTYDHQTIMSPTFDSLVLDIVDSPTFGVSNAKEQRQDSTLAMRTSSPGLPTDESENADQGFVGGSPYDYFSRRMDGVKAHSALYSSFDPQVCYGFMYGIFGVPFCLIELSSLSSIQNILGKIQRD</sequence>
<feature type="compositionally biased region" description="Acidic residues" evidence="15">
    <location>
        <begin position="126"/>
        <end position="154"/>
    </location>
</feature>
<evidence type="ECO:0000256" key="13">
    <source>
        <dbReference type="ARBA" id="ARBA00081881"/>
    </source>
</evidence>
<evidence type="ECO:0000256" key="3">
    <source>
        <dbReference type="ARBA" id="ARBA00022640"/>
    </source>
</evidence>
<name>J3MWV7_ORYBR</name>
<keyword evidence="8" id="KW-0508">mRNA splicing</keyword>
<dbReference type="EnsemblPlants" id="OB09G14860.1">
    <property type="protein sequence ID" value="OB09G14860.1"/>
    <property type="gene ID" value="OB09G14860"/>
</dbReference>
<feature type="compositionally biased region" description="Polar residues" evidence="15">
    <location>
        <begin position="38"/>
        <end position="48"/>
    </location>
</feature>
<feature type="compositionally biased region" description="Polar residues" evidence="15">
    <location>
        <begin position="1470"/>
        <end position="1481"/>
    </location>
</feature>
<dbReference type="GO" id="GO:0006397">
    <property type="term" value="P:mRNA processing"/>
    <property type="evidence" value="ECO:0007669"/>
    <property type="project" value="UniProtKB-KW"/>
</dbReference>
<dbReference type="HOGENOM" id="CLU_246066_0_0_1"/>
<dbReference type="eggNOG" id="KOG1990">
    <property type="taxonomic scope" value="Eukaryota"/>
</dbReference>
<feature type="region of interest" description="Disordered" evidence="15">
    <location>
        <begin position="1"/>
        <end position="202"/>
    </location>
</feature>
<feature type="compositionally biased region" description="Basic and acidic residues" evidence="15">
    <location>
        <begin position="1214"/>
        <end position="1227"/>
    </location>
</feature>
<keyword evidence="18" id="KW-1185">Reference proteome</keyword>
<dbReference type="Proteomes" id="UP000006038">
    <property type="component" value="Chromosome 9"/>
</dbReference>
<dbReference type="InterPro" id="IPR045278">
    <property type="entry name" value="CRS1/CFM2/CFM3"/>
</dbReference>
<dbReference type="InterPro" id="IPR035920">
    <property type="entry name" value="YhbY-like_sf"/>
</dbReference>
<evidence type="ECO:0000256" key="5">
    <source>
        <dbReference type="ARBA" id="ARBA00022737"/>
    </source>
</evidence>
<dbReference type="GO" id="GO:0009507">
    <property type="term" value="C:chloroplast"/>
    <property type="evidence" value="ECO:0007669"/>
    <property type="project" value="UniProtKB-SubCell"/>
</dbReference>
<dbReference type="PANTHER" id="PTHR31846">
    <property type="entry name" value="CRS1 / YHBY (CRM) DOMAIN-CONTAINING PROTEIN"/>
    <property type="match status" value="1"/>
</dbReference>
<dbReference type="FunFam" id="3.30.110.60:FF:000003">
    <property type="entry name" value="CRM-domain containing factor CFM3B, chloroplastic"/>
    <property type="match status" value="1"/>
</dbReference>
<evidence type="ECO:0000256" key="10">
    <source>
        <dbReference type="ARBA" id="ARBA00055648"/>
    </source>
</evidence>
<keyword evidence="4" id="KW-0507">mRNA processing</keyword>
<feature type="region of interest" description="Disordered" evidence="15">
    <location>
        <begin position="1462"/>
        <end position="1493"/>
    </location>
</feature>
<dbReference type="SUPFAM" id="SSF75471">
    <property type="entry name" value="YhbY-like"/>
    <property type="match status" value="3"/>
</dbReference>
<dbReference type="Gramene" id="OB09G14860.1">
    <property type="protein sequence ID" value="OB09G14860.1"/>
    <property type="gene ID" value="OB09G14860"/>
</dbReference>
<keyword evidence="2" id="KW-0150">Chloroplast</keyword>
<keyword evidence="6 14" id="KW-0694">RNA-binding</keyword>
<feature type="compositionally biased region" description="Pro residues" evidence="15">
    <location>
        <begin position="1"/>
        <end position="18"/>
    </location>
</feature>
<feature type="domain" description="CRM" evidence="16">
    <location>
        <begin position="656"/>
        <end position="756"/>
    </location>
</feature>
<evidence type="ECO:0000256" key="14">
    <source>
        <dbReference type="PROSITE-ProRule" id="PRU00626"/>
    </source>
</evidence>
<evidence type="ECO:0000256" key="2">
    <source>
        <dbReference type="ARBA" id="ARBA00022528"/>
    </source>
</evidence>
<feature type="domain" description="CRM" evidence="16">
    <location>
        <begin position="268"/>
        <end position="364"/>
    </location>
</feature>
<comment type="subunit">
    <text evidence="11">Interacts with RNA. Part of large ribonucleo-protein particles that contain CAF1 and/or CAF2, and RNC1.</text>
</comment>
<evidence type="ECO:0000256" key="15">
    <source>
        <dbReference type="SAM" id="MobiDB-lite"/>
    </source>
</evidence>
<organism evidence="17">
    <name type="scientific">Oryza brachyantha</name>
    <name type="common">malo sina</name>
    <dbReference type="NCBI Taxonomy" id="4533"/>
    <lineage>
        <taxon>Eukaryota</taxon>
        <taxon>Viridiplantae</taxon>
        <taxon>Streptophyta</taxon>
        <taxon>Embryophyta</taxon>
        <taxon>Tracheophyta</taxon>
        <taxon>Spermatophyta</taxon>
        <taxon>Magnoliopsida</taxon>
        <taxon>Liliopsida</taxon>
        <taxon>Poales</taxon>
        <taxon>Poaceae</taxon>
        <taxon>BOP clade</taxon>
        <taxon>Oryzoideae</taxon>
        <taxon>Oryzeae</taxon>
        <taxon>Oryzinae</taxon>
        <taxon>Oryza</taxon>
    </lineage>
</organism>
<dbReference type="GO" id="GO:1990904">
    <property type="term" value="C:ribonucleoprotein complex"/>
    <property type="evidence" value="ECO:0007669"/>
    <property type="project" value="UniProtKB-KW"/>
</dbReference>
<dbReference type="GO" id="GO:0005739">
    <property type="term" value="C:mitochondrion"/>
    <property type="evidence" value="ECO:0007669"/>
    <property type="project" value="UniProtKB-ARBA"/>
</dbReference>
<dbReference type="GO" id="GO:0003729">
    <property type="term" value="F:mRNA binding"/>
    <property type="evidence" value="ECO:0007669"/>
    <property type="project" value="InterPro"/>
</dbReference>
<dbReference type="InterPro" id="IPR018838">
    <property type="entry name" value="ZGRF1-like_N"/>
</dbReference>
<keyword evidence="5" id="KW-0677">Repeat</keyword>
<dbReference type="Pfam" id="PF10382">
    <property type="entry name" value="ZGRF1-like_N"/>
    <property type="match status" value="3"/>
</dbReference>
<keyword evidence="7" id="KW-0809">Transit peptide</keyword>
<feature type="domain" description="CRM" evidence="16">
    <location>
        <begin position="443"/>
        <end position="540"/>
    </location>
</feature>
<evidence type="ECO:0000259" key="16">
    <source>
        <dbReference type="PROSITE" id="PS51295"/>
    </source>
</evidence>
<feature type="region of interest" description="Disordered" evidence="15">
    <location>
        <begin position="1125"/>
        <end position="1146"/>
    </location>
</feature>
<evidence type="ECO:0000256" key="1">
    <source>
        <dbReference type="ARBA" id="ARBA00004229"/>
    </source>
</evidence>
<keyword evidence="9" id="KW-0687">Ribonucleoprotein</keyword>
<evidence type="ECO:0000256" key="4">
    <source>
        <dbReference type="ARBA" id="ARBA00022664"/>
    </source>
</evidence>
<feature type="region of interest" description="Disordered" evidence="15">
    <location>
        <begin position="959"/>
        <end position="991"/>
    </location>
</feature>
<evidence type="ECO:0000313" key="17">
    <source>
        <dbReference type="EnsemblPlants" id="OB09G14860.1"/>
    </source>
</evidence>
<comment type="function">
    <text evidence="10">Binds specific group II introns in chloroplasts and facilitates their splicing. Acts on subgroup IIB introns. The substrates of the subgroup IIB also require the CRM domain proteins CAF1 or CAF2, with a simultaneous binding of CFM3 and CAF1 or CAF2. May influence the biogenesis of the mitochondrial small ribosomal subunit.</text>
</comment>
<feature type="compositionally biased region" description="Basic and acidic residues" evidence="15">
    <location>
        <begin position="1096"/>
        <end position="1105"/>
    </location>
</feature>
<evidence type="ECO:0000256" key="9">
    <source>
        <dbReference type="ARBA" id="ARBA00023274"/>
    </source>
</evidence>
<evidence type="ECO:0000256" key="12">
    <source>
        <dbReference type="ARBA" id="ARBA00073361"/>
    </source>
</evidence>
<feature type="region of interest" description="Disordered" evidence="15">
    <location>
        <begin position="1082"/>
        <end position="1110"/>
    </location>
</feature>
<dbReference type="Gene3D" id="3.30.110.60">
    <property type="entry name" value="YhbY-like"/>
    <property type="match status" value="3"/>
</dbReference>
<evidence type="ECO:0000256" key="8">
    <source>
        <dbReference type="ARBA" id="ARBA00023187"/>
    </source>
</evidence>
<dbReference type="InterPro" id="IPR001890">
    <property type="entry name" value="RNA-binding_CRM"/>
</dbReference>
<dbReference type="PROSITE" id="PS51295">
    <property type="entry name" value="CRM"/>
    <property type="match status" value="3"/>
</dbReference>
<evidence type="ECO:0000256" key="7">
    <source>
        <dbReference type="ARBA" id="ARBA00022946"/>
    </source>
</evidence>
<evidence type="ECO:0000313" key="18">
    <source>
        <dbReference type="Proteomes" id="UP000006038"/>
    </source>
</evidence>
<dbReference type="STRING" id="4533.J3MWV7"/>
<feature type="compositionally biased region" description="Basic and acidic residues" evidence="15">
    <location>
        <begin position="1237"/>
        <end position="1246"/>
    </location>
</feature>
<dbReference type="SMART" id="SM01103">
    <property type="entry name" value="CRS1_YhbY"/>
    <property type="match status" value="3"/>
</dbReference>
<reference evidence="17" key="2">
    <citation type="submission" date="2013-04" db="UniProtKB">
        <authorList>
            <consortium name="EnsemblPlants"/>
        </authorList>
    </citation>
    <scope>IDENTIFICATION</scope>
</reference>